<keyword evidence="3" id="KW-0540">Nuclease</keyword>
<evidence type="ECO:0000259" key="2">
    <source>
        <dbReference type="Pfam" id="PF13392"/>
    </source>
</evidence>
<dbReference type="InterPro" id="IPR044925">
    <property type="entry name" value="His-Me_finger_sf"/>
</dbReference>
<organism evidence="3 4">
    <name type="scientific">Ferruginibacter yonginensis</name>
    <dbReference type="NCBI Taxonomy" id="1310416"/>
    <lineage>
        <taxon>Bacteria</taxon>
        <taxon>Pseudomonadati</taxon>
        <taxon>Bacteroidota</taxon>
        <taxon>Chitinophagia</taxon>
        <taxon>Chitinophagales</taxon>
        <taxon>Chitinophagaceae</taxon>
        <taxon>Ferruginibacter</taxon>
    </lineage>
</organism>
<keyword evidence="4" id="KW-1185">Reference proteome</keyword>
<reference evidence="4" key="1">
    <citation type="journal article" date="2019" name="Int. J. Syst. Evol. Microbiol.">
        <title>The Global Catalogue of Microorganisms (GCM) 10K type strain sequencing project: providing services to taxonomists for standard genome sequencing and annotation.</title>
        <authorList>
            <consortium name="The Broad Institute Genomics Platform"/>
            <consortium name="The Broad Institute Genome Sequencing Center for Infectious Disease"/>
            <person name="Wu L."/>
            <person name="Ma J."/>
        </authorList>
    </citation>
    <scope>NUCLEOTIDE SEQUENCE [LARGE SCALE GENOMIC DNA]</scope>
    <source>
        <strain evidence="4">CECT 8289</strain>
    </source>
</reference>
<name>A0ABV8QLV2_9BACT</name>
<gene>
    <name evidence="3" type="ORF">ACFOWM_00290</name>
</gene>
<protein>
    <submittedName>
        <fullName evidence="3">HNH endonuclease</fullName>
    </submittedName>
</protein>
<dbReference type="Proteomes" id="UP001595907">
    <property type="component" value="Unassembled WGS sequence"/>
</dbReference>
<evidence type="ECO:0000313" key="3">
    <source>
        <dbReference type="EMBL" id="MFC4261300.1"/>
    </source>
</evidence>
<dbReference type="InterPro" id="IPR003615">
    <property type="entry name" value="HNH_nuc"/>
</dbReference>
<dbReference type="Gene3D" id="3.90.75.20">
    <property type="match status" value="1"/>
</dbReference>
<dbReference type="Pfam" id="PF13392">
    <property type="entry name" value="HNH_3"/>
    <property type="match status" value="1"/>
</dbReference>
<dbReference type="GO" id="GO:0004519">
    <property type="term" value="F:endonuclease activity"/>
    <property type="evidence" value="ECO:0007669"/>
    <property type="project" value="UniProtKB-KW"/>
</dbReference>
<keyword evidence="1" id="KW-0175">Coiled coil</keyword>
<dbReference type="RefSeq" id="WP_379705384.1">
    <property type="nucleotide sequence ID" value="NZ_JBHSCZ010000001.1"/>
</dbReference>
<evidence type="ECO:0000256" key="1">
    <source>
        <dbReference type="SAM" id="Coils"/>
    </source>
</evidence>
<accession>A0ABV8QLV2</accession>
<dbReference type="EMBL" id="JBHSCZ010000001">
    <property type="protein sequence ID" value="MFC4261300.1"/>
    <property type="molecule type" value="Genomic_DNA"/>
</dbReference>
<proteinExistence type="predicted"/>
<feature type="domain" description="HNH nuclease" evidence="2">
    <location>
        <begin position="132"/>
        <end position="174"/>
    </location>
</feature>
<comment type="caution">
    <text evidence="3">The sequence shown here is derived from an EMBL/GenBank/DDBJ whole genome shotgun (WGS) entry which is preliminary data.</text>
</comment>
<dbReference type="SUPFAM" id="SSF54060">
    <property type="entry name" value="His-Me finger endonucleases"/>
    <property type="match status" value="1"/>
</dbReference>
<feature type="coiled-coil region" evidence="1">
    <location>
        <begin position="65"/>
        <end position="119"/>
    </location>
</feature>
<keyword evidence="3" id="KW-0255">Endonuclease</keyword>
<sequence>MAKNLSGEQWKVVKFDVNYTNKSRIEVSNLGRVRTFNQISDGNIINGSNVNGYKILRLKLFTPRDEKTQQQLDALEKQAAKLAKKISSMEAAKEPKKTIKEATDALAALKQKISNKYKANFKERTVNYQILIHRLVAAHFLKKPTAKQVVVAHLDHNKQNNKADNLKWMTIEENIAHQQHSPVVIKEKKERKLKRRENNTATKLTAEKVSQIKKLLKEKVAVKVLAQQFNITDTQLYRIKRGENWGDIKAAK</sequence>
<evidence type="ECO:0000313" key="4">
    <source>
        <dbReference type="Proteomes" id="UP001595907"/>
    </source>
</evidence>
<keyword evidence="3" id="KW-0378">Hydrolase</keyword>